<evidence type="ECO:0000313" key="3">
    <source>
        <dbReference type="EMBL" id="RVX00834.1"/>
    </source>
</evidence>
<dbReference type="PANTHER" id="PTHR23076:SF111">
    <property type="entry name" value="INACTIVE ATP-DEPENDENT ZINC METALLOPROTEASE FTSHI 1, CHLOROPLASTIC-RELATED"/>
    <property type="match status" value="1"/>
</dbReference>
<dbReference type="EMBL" id="QGNW01000079">
    <property type="protein sequence ID" value="RVX00834.1"/>
    <property type="molecule type" value="Genomic_DNA"/>
</dbReference>
<keyword evidence="2" id="KW-0472">Membrane</keyword>
<accession>A0A438IVS0</accession>
<protein>
    <submittedName>
        <fullName evidence="3">Putative inactive ATP-dependent zinc metalloprotease FTSHI 1, chloroplastic</fullName>
    </submittedName>
</protein>
<keyword evidence="3" id="KW-0645">Protease</keyword>
<evidence type="ECO:0000256" key="2">
    <source>
        <dbReference type="SAM" id="Phobius"/>
    </source>
</evidence>
<keyword evidence="2" id="KW-1133">Transmembrane helix</keyword>
<feature type="transmembrane region" description="Helical" evidence="2">
    <location>
        <begin position="101"/>
        <end position="125"/>
    </location>
</feature>
<name>A0A438IVS0_VITVI</name>
<organism evidence="3 4">
    <name type="scientific">Vitis vinifera</name>
    <name type="common">Grape</name>
    <dbReference type="NCBI Taxonomy" id="29760"/>
    <lineage>
        <taxon>Eukaryota</taxon>
        <taxon>Viridiplantae</taxon>
        <taxon>Streptophyta</taxon>
        <taxon>Embryophyta</taxon>
        <taxon>Tracheophyta</taxon>
        <taxon>Spermatophyta</taxon>
        <taxon>Magnoliopsida</taxon>
        <taxon>eudicotyledons</taxon>
        <taxon>Gunneridae</taxon>
        <taxon>Pentapetalae</taxon>
        <taxon>rosids</taxon>
        <taxon>Vitales</taxon>
        <taxon>Vitaceae</taxon>
        <taxon>Viteae</taxon>
        <taxon>Vitis</taxon>
    </lineage>
</organism>
<keyword evidence="2" id="KW-0812">Transmembrane</keyword>
<evidence type="ECO:0000313" key="4">
    <source>
        <dbReference type="Proteomes" id="UP000288805"/>
    </source>
</evidence>
<proteinExistence type="predicted"/>
<dbReference type="Proteomes" id="UP000288805">
    <property type="component" value="Unassembled WGS sequence"/>
</dbReference>
<sequence>MNHAFCLSGWTGARLAQLLQEAALVAVRKGHEAILQSDVDEAVDRLTVGPKRVGIELGHQGQCRRATTEVGTAITSHLLRRYESAKVERCDRISVIPRGQVFFLFLSSIVSFLWLLFLGFCYAYAIEAPSLYLYCTKNAMWERSPEGGKSWFAVESKTFEISIEEIRGKLRGVILERSKGFSSWIKFGEKSFSSLLEGVEDWCREESSSRRLRVGKEEGNIEGKGLVGGWFMLAQKLRALGITNQPTRNVEMVLPPLSGRMKVVSQGRFKNLPFGWSLVLYEFEDKVETDWVLLRGSRSLQMREFSCRNGDLKWGVAEMEATQRKCGSRELLLDGESLVGKSSMVFGGGSKISSGTGEQFECGRGQGEAASAEAIEGRRPFAGDLALLIVGLDPEKIRGKVLKGNEDLGLSEDMFWAKGPLPVSSKKAGWGGGGGGRGAAASKPTSGMGFVERSSSARASLVPAEVEGGMEPELMAVQVEVAVELTPRGWRVTDEALMEEASRYYAGPSPLSELGHRGYSYSSSSSFWGNAEAVGASV</sequence>
<keyword evidence="3" id="KW-0482">Metalloprotease</keyword>
<feature type="compositionally biased region" description="Gly residues" evidence="1">
    <location>
        <begin position="429"/>
        <end position="438"/>
    </location>
</feature>
<gene>
    <name evidence="3" type="primary">FTSHI1_3</name>
    <name evidence="3" type="ORF">CK203_026392</name>
</gene>
<keyword evidence="3" id="KW-0378">Hydrolase</keyword>
<reference evidence="3 4" key="1">
    <citation type="journal article" date="2018" name="PLoS Genet.">
        <title>Population sequencing reveals clonal diversity and ancestral inbreeding in the grapevine cultivar Chardonnay.</title>
        <authorList>
            <person name="Roach M.J."/>
            <person name="Johnson D.L."/>
            <person name="Bohlmann J."/>
            <person name="van Vuuren H.J."/>
            <person name="Jones S.J."/>
            <person name="Pretorius I.S."/>
            <person name="Schmidt S.A."/>
            <person name="Borneman A.R."/>
        </authorList>
    </citation>
    <scope>NUCLEOTIDE SEQUENCE [LARGE SCALE GENOMIC DNA]</scope>
    <source>
        <strain evidence="4">cv. Chardonnay</strain>
        <tissue evidence="3">Leaf</tissue>
    </source>
</reference>
<dbReference type="GO" id="GO:0006508">
    <property type="term" value="P:proteolysis"/>
    <property type="evidence" value="ECO:0007669"/>
    <property type="project" value="UniProtKB-KW"/>
</dbReference>
<dbReference type="GO" id="GO:0008237">
    <property type="term" value="F:metallopeptidase activity"/>
    <property type="evidence" value="ECO:0007669"/>
    <property type="project" value="UniProtKB-KW"/>
</dbReference>
<feature type="region of interest" description="Disordered" evidence="1">
    <location>
        <begin position="428"/>
        <end position="449"/>
    </location>
</feature>
<dbReference type="PANTHER" id="PTHR23076">
    <property type="entry name" value="METALLOPROTEASE M41 FTSH"/>
    <property type="match status" value="1"/>
</dbReference>
<dbReference type="AlphaFoldDB" id="A0A438IVS0"/>
<evidence type="ECO:0000256" key="1">
    <source>
        <dbReference type="SAM" id="MobiDB-lite"/>
    </source>
</evidence>
<dbReference type="Gene3D" id="1.10.8.60">
    <property type="match status" value="1"/>
</dbReference>
<comment type="caution">
    <text evidence="3">The sequence shown here is derived from an EMBL/GenBank/DDBJ whole genome shotgun (WGS) entry which is preliminary data.</text>
</comment>